<comment type="caution">
    <text evidence="1">The sequence shown here is derived from an EMBL/GenBank/DDBJ whole genome shotgun (WGS) entry which is preliminary data.</text>
</comment>
<reference evidence="1" key="1">
    <citation type="journal article" date="2015" name="Nature">
        <title>Complex archaea that bridge the gap between prokaryotes and eukaryotes.</title>
        <authorList>
            <person name="Spang A."/>
            <person name="Saw J.H."/>
            <person name="Jorgensen S.L."/>
            <person name="Zaremba-Niedzwiedzka K."/>
            <person name="Martijn J."/>
            <person name="Lind A.E."/>
            <person name="van Eijk R."/>
            <person name="Schleper C."/>
            <person name="Guy L."/>
            <person name="Ettema T.J."/>
        </authorList>
    </citation>
    <scope>NUCLEOTIDE SEQUENCE</scope>
</reference>
<gene>
    <name evidence="1" type="ORF">LCGC14_1098100</name>
</gene>
<proteinExistence type="predicted"/>
<evidence type="ECO:0000313" key="1">
    <source>
        <dbReference type="EMBL" id="KKN04363.1"/>
    </source>
</evidence>
<name>A0A0F9QGE5_9ZZZZ</name>
<dbReference type="EMBL" id="LAZR01004929">
    <property type="protein sequence ID" value="KKN04363.1"/>
    <property type="molecule type" value="Genomic_DNA"/>
</dbReference>
<dbReference type="AlphaFoldDB" id="A0A0F9QGE5"/>
<organism evidence="1">
    <name type="scientific">marine sediment metagenome</name>
    <dbReference type="NCBI Taxonomy" id="412755"/>
    <lineage>
        <taxon>unclassified sequences</taxon>
        <taxon>metagenomes</taxon>
        <taxon>ecological metagenomes</taxon>
    </lineage>
</organism>
<sequence>MENTINLKRPVEGHEVTYEVDMSALDSLVAKQRTEFITRLCRYDIEATGAVFEDLPKPIRSASSMVGEVPAFTCEEDKQAHVERVQKCIEDSRNDIKREVYQMAV</sequence>
<protein>
    <submittedName>
        <fullName evidence="1">Uncharacterized protein</fullName>
    </submittedName>
</protein>
<accession>A0A0F9QGE5</accession>